<protein>
    <submittedName>
        <fullName evidence="2">Uncharacterized protein</fullName>
    </submittedName>
</protein>
<evidence type="ECO:0000313" key="2">
    <source>
        <dbReference type="EMBL" id="DAF43114.1"/>
    </source>
</evidence>
<keyword evidence="1" id="KW-0472">Membrane</keyword>
<keyword evidence="1" id="KW-0812">Transmembrane</keyword>
<accession>A0A8S5RXF7</accession>
<organism evidence="2">
    <name type="scientific">Siphoviridae sp. ctLeh52</name>
    <dbReference type="NCBI Taxonomy" id="2827849"/>
    <lineage>
        <taxon>Viruses</taxon>
        <taxon>Duplodnaviria</taxon>
        <taxon>Heunggongvirae</taxon>
        <taxon>Uroviricota</taxon>
        <taxon>Caudoviricetes</taxon>
    </lineage>
</organism>
<reference evidence="2" key="1">
    <citation type="journal article" date="2021" name="Proc. Natl. Acad. Sci. U.S.A.">
        <title>A Catalog of Tens of Thousands of Viruses from Human Metagenomes Reveals Hidden Associations with Chronic Diseases.</title>
        <authorList>
            <person name="Tisza M.J."/>
            <person name="Buck C.B."/>
        </authorList>
    </citation>
    <scope>NUCLEOTIDE SEQUENCE</scope>
    <source>
        <strain evidence="2">CtLeh52</strain>
    </source>
</reference>
<evidence type="ECO:0000256" key="1">
    <source>
        <dbReference type="SAM" id="Phobius"/>
    </source>
</evidence>
<name>A0A8S5RXF7_9CAUD</name>
<dbReference type="EMBL" id="BK032499">
    <property type="protein sequence ID" value="DAF43114.1"/>
    <property type="molecule type" value="Genomic_DNA"/>
</dbReference>
<keyword evidence="1" id="KW-1133">Transmembrane helix</keyword>
<sequence>MIYLFARVIIWVPFFLGAGVRLVGVTGFIYLLR</sequence>
<proteinExistence type="predicted"/>
<feature type="transmembrane region" description="Helical" evidence="1">
    <location>
        <begin position="6"/>
        <end position="32"/>
    </location>
</feature>